<feature type="domain" description="J" evidence="3">
    <location>
        <begin position="6"/>
        <end position="71"/>
    </location>
</feature>
<dbReference type="SMART" id="SM00271">
    <property type="entry name" value="DnaJ"/>
    <property type="match status" value="1"/>
</dbReference>
<dbReference type="Proteomes" id="UP000274556">
    <property type="component" value="Unassembled WGS sequence"/>
</dbReference>
<reference evidence="4 5" key="1">
    <citation type="submission" date="2018-10" db="EMBL/GenBank/DDBJ databases">
        <title>Genomic Encyclopedia of Archaeal and Bacterial Type Strains, Phase II (KMG-II): from individual species to whole genera.</title>
        <authorList>
            <person name="Goeker M."/>
        </authorList>
    </citation>
    <scope>NUCLEOTIDE SEQUENCE [LARGE SCALE GENOMIC DNA]</scope>
    <source>
        <strain evidence="4 5">DSM 235</strain>
    </source>
</reference>
<keyword evidence="1" id="KW-0143">Chaperone</keyword>
<dbReference type="OrthoDB" id="9779889at2"/>
<dbReference type="PROSITE" id="PS50076">
    <property type="entry name" value="DNAJ_2"/>
    <property type="match status" value="1"/>
</dbReference>
<evidence type="ECO:0000313" key="5">
    <source>
        <dbReference type="Proteomes" id="UP000274556"/>
    </source>
</evidence>
<evidence type="ECO:0000256" key="1">
    <source>
        <dbReference type="ARBA" id="ARBA00023186"/>
    </source>
</evidence>
<evidence type="ECO:0000313" key="4">
    <source>
        <dbReference type="EMBL" id="RKT46807.1"/>
    </source>
</evidence>
<organism evidence="4 5">
    <name type="scientific">Thiocapsa rosea</name>
    <dbReference type="NCBI Taxonomy" id="69360"/>
    <lineage>
        <taxon>Bacteria</taxon>
        <taxon>Pseudomonadati</taxon>
        <taxon>Pseudomonadota</taxon>
        <taxon>Gammaproteobacteria</taxon>
        <taxon>Chromatiales</taxon>
        <taxon>Chromatiaceae</taxon>
        <taxon>Thiocapsa</taxon>
    </lineage>
</organism>
<dbReference type="PANTHER" id="PTHR44272">
    <property type="entry name" value="DNAJ DOMAIN (PROKARYOTIC HEAT SHOCK PROTEIN)"/>
    <property type="match status" value="1"/>
</dbReference>
<dbReference type="CDD" id="cd06257">
    <property type="entry name" value="DnaJ"/>
    <property type="match status" value="1"/>
</dbReference>
<dbReference type="AlphaFoldDB" id="A0A495VEJ8"/>
<dbReference type="Pfam" id="PF00226">
    <property type="entry name" value="DnaJ"/>
    <property type="match status" value="1"/>
</dbReference>
<dbReference type="InterPro" id="IPR052812">
    <property type="entry name" value="Plant_DnaJ_domain"/>
</dbReference>
<dbReference type="SUPFAM" id="SSF46565">
    <property type="entry name" value="Chaperone J-domain"/>
    <property type="match status" value="1"/>
</dbReference>
<comment type="caution">
    <text evidence="4">The sequence shown here is derived from an EMBL/GenBank/DDBJ whole genome shotgun (WGS) entry which is preliminary data.</text>
</comment>
<dbReference type="RefSeq" id="WP_120798870.1">
    <property type="nucleotide sequence ID" value="NZ_RBXL01000001.1"/>
</dbReference>
<dbReference type="PRINTS" id="PR00625">
    <property type="entry name" value="JDOMAIN"/>
</dbReference>
<keyword evidence="2" id="KW-0472">Membrane</keyword>
<name>A0A495VEJ8_9GAMM</name>
<keyword evidence="2" id="KW-0812">Transmembrane</keyword>
<gene>
    <name evidence="4" type="ORF">BDD21_4344</name>
</gene>
<keyword evidence="2" id="KW-1133">Transmembrane helix</keyword>
<evidence type="ECO:0000259" key="3">
    <source>
        <dbReference type="PROSITE" id="PS50076"/>
    </source>
</evidence>
<dbReference type="PANTHER" id="PTHR44272:SF3">
    <property type="entry name" value="J DOMAIN-CONTAINING PROTEIN"/>
    <property type="match status" value="1"/>
</dbReference>
<dbReference type="InterPro" id="IPR036869">
    <property type="entry name" value="J_dom_sf"/>
</dbReference>
<protein>
    <submittedName>
        <fullName evidence="4">DnaJ-like protein</fullName>
    </submittedName>
</protein>
<dbReference type="Gene3D" id="1.10.287.110">
    <property type="entry name" value="DnaJ domain"/>
    <property type="match status" value="1"/>
</dbReference>
<proteinExistence type="predicted"/>
<sequence length="280" mass="31397">MSGIKTHYDNLKVARNAPPEVIRSAYKALSSKYHPDKNPGNPTAERIMKLVNRAYEVLSDPVKRRQHDIWIERMERVEVANLQMGIESEGTRRKKSGPRYLERIIKSIGSSLWDILRVLAFTFKLIIIIAVFAGIINYSITWLIAPDESPVREIDAAESSSEGSINNGVWCAPAPSPQATATTEPDFRLAPNGFPWPAKAGYLEGYEILNRAGLSSITIDNSRNGADVFVKLVVCDDRKLKVARQLFIPAYGVFTLDRVTAGAYDIRGLDHRLVQNRVFR</sequence>
<evidence type="ECO:0000256" key="2">
    <source>
        <dbReference type="SAM" id="Phobius"/>
    </source>
</evidence>
<dbReference type="InterPro" id="IPR001623">
    <property type="entry name" value="DnaJ_domain"/>
</dbReference>
<dbReference type="EMBL" id="RBXL01000001">
    <property type="protein sequence ID" value="RKT46807.1"/>
    <property type="molecule type" value="Genomic_DNA"/>
</dbReference>
<feature type="transmembrane region" description="Helical" evidence="2">
    <location>
        <begin position="125"/>
        <end position="145"/>
    </location>
</feature>
<accession>A0A495VEJ8</accession>
<keyword evidence="5" id="KW-1185">Reference proteome</keyword>